<accession>A0A1H9BTZ4</accession>
<feature type="domain" description="HTH-type transcriptional regulator MT1864/Rv1816-like C-terminal" evidence="3">
    <location>
        <begin position="73"/>
        <end position="142"/>
    </location>
</feature>
<dbReference type="RefSeq" id="WP_089949221.1">
    <property type="nucleotide sequence ID" value="NZ_FOFR01000001.1"/>
</dbReference>
<dbReference type="AlphaFoldDB" id="A0A1H9BTZ4"/>
<dbReference type="InterPro" id="IPR036271">
    <property type="entry name" value="Tet_transcr_reg_TetR-rel_C_sf"/>
</dbReference>
<dbReference type="SUPFAM" id="SSF48498">
    <property type="entry name" value="Tetracyclin repressor-like, C-terminal domain"/>
    <property type="match status" value="1"/>
</dbReference>
<dbReference type="OrthoDB" id="8222629at2"/>
<protein>
    <submittedName>
        <fullName evidence="4">WHG domain-containing protein</fullName>
    </submittedName>
</protein>
<keyword evidence="5" id="KW-1185">Reference proteome</keyword>
<dbReference type="STRING" id="402600.SAMN05216188_101916"/>
<evidence type="ECO:0000256" key="2">
    <source>
        <dbReference type="ARBA" id="ARBA00023163"/>
    </source>
</evidence>
<dbReference type="Pfam" id="PF13305">
    <property type="entry name" value="TetR_C_33"/>
    <property type="match status" value="1"/>
</dbReference>
<evidence type="ECO:0000313" key="4">
    <source>
        <dbReference type="EMBL" id="SEP92043.1"/>
    </source>
</evidence>
<keyword evidence="1" id="KW-0805">Transcription regulation</keyword>
<keyword evidence="2" id="KW-0804">Transcription</keyword>
<evidence type="ECO:0000256" key="1">
    <source>
        <dbReference type="ARBA" id="ARBA00023015"/>
    </source>
</evidence>
<dbReference type="Gene3D" id="1.10.357.10">
    <property type="entry name" value="Tetracycline Repressor, domain 2"/>
    <property type="match status" value="1"/>
</dbReference>
<evidence type="ECO:0000313" key="5">
    <source>
        <dbReference type="Proteomes" id="UP000199352"/>
    </source>
</evidence>
<dbReference type="Proteomes" id="UP000199352">
    <property type="component" value="Unassembled WGS sequence"/>
</dbReference>
<sequence>MSRPGCREAVVAAATALVDADRAVTLRAVARAARLPTSAVYQHFSAPPAILAAVCQQAFEDLEATVLAATGAHAAGLAYLDFAVAHPRRYRVMFGAADLAAPALRLFTRVLAGSGRTDPAADALTLWLGLHGLADQRASTRRSPRFAALAPRLIASLI</sequence>
<evidence type="ECO:0000259" key="3">
    <source>
        <dbReference type="Pfam" id="PF13305"/>
    </source>
</evidence>
<organism evidence="4 5">
    <name type="scientific">Lentzea xinjiangensis</name>
    <dbReference type="NCBI Taxonomy" id="402600"/>
    <lineage>
        <taxon>Bacteria</taxon>
        <taxon>Bacillati</taxon>
        <taxon>Actinomycetota</taxon>
        <taxon>Actinomycetes</taxon>
        <taxon>Pseudonocardiales</taxon>
        <taxon>Pseudonocardiaceae</taxon>
        <taxon>Lentzea</taxon>
    </lineage>
</organism>
<gene>
    <name evidence="4" type="ORF">SAMN05216188_101916</name>
</gene>
<dbReference type="InterPro" id="IPR025996">
    <property type="entry name" value="MT1864/Rv1816-like_C"/>
</dbReference>
<dbReference type="EMBL" id="FOFR01000001">
    <property type="protein sequence ID" value="SEP92043.1"/>
    <property type="molecule type" value="Genomic_DNA"/>
</dbReference>
<name>A0A1H9BTZ4_9PSEU</name>
<reference evidence="5" key="1">
    <citation type="submission" date="2016-10" db="EMBL/GenBank/DDBJ databases">
        <authorList>
            <person name="Varghese N."/>
            <person name="Submissions S."/>
        </authorList>
    </citation>
    <scope>NUCLEOTIDE SEQUENCE [LARGE SCALE GENOMIC DNA]</scope>
    <source>
        <strain evidence="5">CGMCC 4.3525</strain>
    </source>
</reference>
<proteinExistence type="predicted"/>
<dbReference type="InterPro" id="IPR009057">
    <property type="entry name" value="Homeodomain-like_sf"/>
</dbReference>
<dbReference type="SUPFAM" id="SSF46689">
    <property type="entry name" value="Homeodomain-like"/>
    <property type="match status" value="1"/>
</dbReference>